<gene>
    <name evidence="3" type="ORF">BSAL_23830</name>
</gene>
<keyword evidence="1" id="KW-0175">Coiled coil</keyword>
<accession>A0A0S4JLB3</accession>
<evidence type="ECO:0000256" key="1">
    <source>
        <dbReference type="SAM" id="Coils"/>
    </source>
</evidence>
<dbReference type="EMBL" id="CYKH01001775">
    <property type="protein sequence ID" value="CUG89870.1"/>
    <property type="molecule type" value="Genomic_DNA"/>
</dbReference>
<reference evidence="4" key="1">
    <citation type="submission" date="2015-09" db="EMBL/GenBank/DDBJ databases">
        <authorList>
            <consortium name="Pathogen Informatics"/>
        </authorList>
    </citation>
    <scope>NUCLEOTIDE SEQUENCE [LARGE SCALE GENOMIC DNA]</scope>
    <source>
        <strain evidence="4">Lake Konstanz</strain>
    </source>
</reference>
<dbReference type="Proteomes" id="UP000051952">
    <property type="component" value="Unassembled WGS sequence"/>
</dbReference>
<evidence type="ECO:0000256" key="2">
    <source>
        <dbReference type="SAM" id="MobiDB-lite"/>
    </source>
</evidence>
<feature type="compositionally biased region" description="Low complexity" evidence="2">
    <location>
        <begin position="412"/>
        <end position="425"/>
    </location>
</feature>
<evidence type="ECO:0000313" key="3">
    <source>
        <dbReference type="EMBL" id="CUG89870.1"/>
    </source>
</evidence>
<feature type="region of interest" description="Disordered" evidence="2">
    <location>
        <begin position="397"/>
        <end position="450"/>
    </location>
</feature>
<keyword evidence="4" id="KW-1185">Reference proteome</keyword>
<protein>
    <submittedName>
        <fullName evidence="3">Uncharacterized protein</fullName>
    </submittedName>
</protein>
<feature type="region of interest" description="Disordered" evidence="2">
    <location>
        <begin position="464"/>
        <end position="486"/>
    </location>
</feature>
<dbReference type="VEuPathDB" id="TriTrypDB:BSAL_23830"/>
<feature type="region of interest" description="Disordered" evidence="2">
    <location>
        <begin position="1"/>
        <end position="61"/>
    </location>
</feature>
<proteinExistence type="predicted"/>
<evidence type="ECO:0000313" key="4">
    <source>
        <dbReference type="Proteomes" id="UP000051952"/>
    </source>
</evidence>
<feature type="compositionally biased region" description="Polar residues" evidence="2">
    <location>
        <begin position="397"/>
        <end position="411"/>
    </location>
</feature>
<name>A0A0S4JLB3_BODSA</name>
<sequence length="545" mass="59719">MFHQHSTFVPQGAYQPQPHGQRASTPPLYHGSAVPPRSLPTTPSLMPSHHPPQTSAMQNGMPYYPPQTVAMRNAPAEPFLYNTFNSRPASPVKQQPVQAVPQSCQPGLTTTAAPRADAQRAGSMLPEGLHYNCNPSYATAVPFRHPSVFPQESAAPSSAYGGGSTSDHYSRGVSLAAPPVAMPAYGSAAPTATATLDIAHAAMAHYQQRLDERRFQEQKLAQEESALAAEEAALLSQLEQLTHERQKVDEEHSSLCRGWSQIFAQNQWYEETPDLDLTAEVTEVQYRCQAMQAHLDELRFTLEGHQTELRKYDGNDHIRERQRQSMRKLDECLEDMEKRRQGYRAIADSHFDAEAQRERGCRNYLVEIKGRAQDLETQLTSSGCLIPWAVAGMSSRASSVAPQQQKTSFEVQQQQRSSSSHASAAGGLAPLPVNSTGLRANNGKGGAVDSSTIPFRQRVVSFRGNSNDSTTATTTSRQFPQGDPTDVDIDGASFTVALDEESFYSKTGGNSQQDMDDLIGLNGGSFAMNLCDTKRRRADYALTAM</sequence>
<feature type="coiled-coil region" evidence="1">
    <location>
        <begin position="213"/>
        <end position="251"/>
    </location>
</feature>
<organism evidence="3 4">
    <name type="scientific">Bodo saltans</name>
    <name type="common">Flagellated protozoan</name>
    <dbReference type="NCBI Taxonomy" id="75058"/>
    <lineage>
        <taxon>Eukaryota</taxon>
        <taxon>Discoba</taxon>
        <taxon>Euglenozoa</taxon>
        <taxon>Kinetoplastea</taxon>
        <taxon>Metakinetoplastina</taxon>
        <taxon>Eubodonida</taxon>
        <taxon>Bodonidae</taxon>
        <taxon>Bodo</taxon>
    </lineage>
</organism>
<dbReference type="AlphaFoldDB" id="A0A0S4JLB3"/>
<feature type="compositionally biased region" description="Polar residues" evidence="2">
    <location>
        <begin position="39"/>
        <end position="58"/>
    </location>
</feature>